<accession>A0ABS3KTZ5</accession>
<feature type="transmembrane region" description="Helical" evidence="6">
    <location>
        <begin position="108"/>
        <end position="126"/>
    </location>
</feature>
<feature type="transmembrane region" description="Helical" evidence="6">
    <location>
        <begin position="84"/>
        <end position="101"/>
    </location>
</feature>
<gene>
    <name evidence="7" type="ORF">IAI61_18050</name>
</gene>
<evidence type="ECO:0000256" key="3">
    <source>
        <dbReference type="ARBA" id="ARBA00022989"/>
    </source>
</evidence>
<evidence type="ECO:0000256" key="2">
    <source>
        <dbReference type="ARBA" id="ARBA00022692"/>
    </source>
</evidence>
<keyword evidence="4 6" id="KW-0472">Membrane</keyword>
<evidence type="ECO:0000256" key="4">
    <source>
        <dbReference type="ARBA" id="ARBA00023136"/>
    </source>
</evidence>
<reference evidence="7 8" key="1">
    <citation type="submission" date="2020-09" db="EMBL/GenBank/DDBJ databases">
        <title>Roseomonas.</title>
        <authorList>
            <person name="Zhu W."/>
        </authorList>
    </citation>
    <scope>NUCLEOTIDE SEQUENCE [LARGE SCALE GENOMIC DNA]</scope>
    <source>
        <strain evidence="7 8">573</strain>
    </source>
</reference>
<evidence type="ECO:0000256" key="5">
    <source>
        <dbReference type="SAM" id="MobiDB-lite"/>
    </source>
</evidence>
<dbReference type="RefSeq" id="WP_207419122.1">
    <property type="nucleotide sequence ID" value="NZ_CP061177.1"/>
</dbReference>
<evidence type="ECO:0000313" key="8">
    <source>
        <dbReference type="Proteomes" id="UP001518989"/>
    </source>
</evidence>
<feature type="transmembrane region" description="Helical" evidence="6">
    <location>
        <begin position="150"/>
        <end position="168"/>
    </location>
</feature>
<feature type="transmembrane region" description="Helical" evidence="6">
    <location>
        <begin position="35"/>
        <end position="54"/>
    </location>
</feature>
<keyword evidence="1" id="KW-1003">Cell membrane</keyword>
<keyword evidence="8" id="KW-1185">Reference proteome</keyword>
<dbReference type="Proteomes" id="UP001518989">
    <property type="component" value="Unassembled WGS sequence"/>
</dbReference>
<dbReference type="EMBL" id="JACTNG010000011">
    <property type="protein sequence ID" value="MBO1080949.1"/>
    <property type="molecule type" value="Genomic_DNA"/>
</dbReference>
<dbReference type="InterPro" id="IPR019691">
    <property type="entry name" value="DUF2585"/>
</dbReference>
<name>A0ABS3KTZ5_9PROT</name>
<comment type="caution">
    <text evidence="7">The sequence shown here is derived from an EMBL/GenBank/DDBJ whole genome shotgun (WGS) entry which is preliminary data.</text>
</comment>
<organism evidence="7 8">
    <name type="scientific">Roseomonas haemaphysalidis</name>
    <dbReference type="NCBI Taxonomy" id="2768162"/>
    <lineage>
        <taxon>Bacteria</taxon>
        <taxon>Pseudomonadati</taxon>
        <taxon>Pseudomonadota</taxon>
        <taxon>Alphaproteobacteria</taxon>
        <taxon>Acetobacterales</taxon>
        <taxon>Roseomonadaceae</taxon>
        <taxon>Roseomonas</taxon>
    </lineage>
</organism>
<protein>
    <submittedName>
        <fullName evidence="7">DUF2585 family protein</fullName>
    </submittedName>
</protein>
<evidence type="ECO:0000313" key="7">
    <source>
        <dbReference type="EMBL" id="MBO1080949.1"/>
    </source>
</evidence>
<sequence length="215" mass="22828">MTTHARSPARPAPPPRAPRRTTLPVFIPAPRPVPVYLASGLLLWLATCGILMLLGRPLVSPEVATRFWDGTVGGPGNSQAFLDWYSLLHVVYGLFCAAVLWKTSRRWPLGWLLVAALLAAAGWEVAENTPFVIARFGSSGADPTYGGDSILNATGDMVCVVLGCALALRAGLWPALALGLAIEVTLAFVIHDSLAIGAVMLVHPLEAVQAWRMAG</sequence>
<evidence type="ECO:0000256" key="6">
    <source>
        <dbReference type="SAM" id="Phobius"/>
    </source>
</evidence>
<keyword evidence="3 6" id="KW-1133">Transmembrane helix</keyword>
<proteinExistence type="predicted"/>
<evidence type="ECO:0000256" key="1">
    <source>
        <dbReference type="ARBA" id="ARBA00022475"/>
    </source>
</evidence>
<dbReference type="Pfam" id="PF10755">
    <property type="entry name" value="DUF2585"/>
    <property type="match status" value="1"/>
</dbReference>
<keyword evidence="2 6" id="KW-0812">Transmembrane</keyword>
<feature type="region of interest" description="Disordered" evidence="5">
    <location>
        <begin position="1"/>
        <end position="20"/>
    </location>
</feature>
<feature type="transmembrane region" description="Helical" evidence="6">
    <location>
        <begin position="175"/>
        <end position="202"/>
    </location>
</feature>